<reference evidence="5" key="1">
    <citation type="submission" date="2025-08" db="UniProtKB">
        <authorList>
            <consortium name="RefSeq"/>
        </authorList>
    </citation>
    <scope>IDENTIFICATION</scope>
</reference>
<evidence type="ECO:0000256" key="2">
    <source>
        <dbReference type="SAM" id="Phobius"/>
    </source>
</evidence>
<feature type="domain" description="Sema" evidence="3">
    <location>
        <begin position="1"/>
        <end position="320"/>
    </location>
</feature>
<accession>A0ABM1DSA0</accession>
<gene>
    <name evidence="5" type="primary">LOC106805647</name>
</gene>
<dbReference type="InterPro" id="IPR027231">
    <property type="entry name" value="Semaphorin"/>
</dbReference>
<dbReference type="Proteomes" id="UP000695022">
    <property type="component" value="Unplaced"/>
</dbReference>
<dbReference type="PROSITE" id="PS51004">
    <property type="entry name" value="SEMA"/>
    <property type="match status" value="1"/>
</dbReference>
<dbReference type="PANTHER" id="PTHR11036">
    <property type="entry name" value="SEMAPHORIN"/>
    <property type="match status" value="1"/>
</dbReference>
<evidence type="ECO:0000259" key="3">
    <source>
        <dbReference type="PROSITE" id="PS51004"/>
    </source>
</evidence>
<evidence type="ECO:0000256" key="1">
    <source>
        <dbReference type="PROSITE-ProRule" id="PRU00352"/>
    </source>
</evidence>
<dbReference type="InterPro" id="IPR001627">
    <property type="entry name" value="Semap_dom"/>
</dbReference>
<dbReference type="SMART" id="SM00630">
    <property type="entry name" value="Sema"/>
    <property type="match status" value="1"/>
</dbReference>
<proteinExistence type="predicted"/>
<evidence type="ECO:0000313" key="5">
    <source>
        <dbReference type="RefSeq" id="XP_014662821.1"/>
    </source>
</evidence>
<keyword evidence="2" id="KW-1133">Transmembrane helix</keyword>
<dbReference type="PANTHER" id="PTHR11036:SF90">
    <property type="entry name" value="SEMAPHORIN 2B, ISOFORM D-RELATED"/>
    <property type="match status" value="1"/>
</dbReference>
<organism evidence="4 5">
    <name type="scientific">Priapulus caudatus</name>
    <name type="common">Priapulid worm</name>
    <dbReference type="NCBI Taxonomy" id="37621"/>
    <lineage>
        <taxon>Eukaryota</taxon>
        <taxon>Metazoa</taxon>
        <taxon>Ecdysozoa</taxon>
        <taxon>Scalidophora</taxon>
        <taxon>Priapulida</taxon>
        <taxon>Priapulimorpha</taxon>
        <taxon>Priapulimorphida</taxon>
        <taxon>Priapulidae</taxon>
        <taxon>Priapulus</taxon>
    </lineage>
</organism>
<feature type="transmembrane region" description="Helical" evidence="2">
    <location>
        <begin position="242"/>
        <end position="261"/>
    </location>
</feature>
<keyword evidence="4" id="KW-1185">Reference proteome</keyword>
<dbReference type="RefSeq" id="XP_014662821.1">
    <property type="nucleotide sequence ID" value="XM_014807335.1"/>
</dbReference>
<sequence length="320" mass="36371">MNHIAVIQKTGQGKLYVCGTNSFKPKDWLFEPDLRKYSPYPPAGSGVAKCPFNPNDPSTAVWIEKGNPSDIPSLYSGTQAHFSSDPLIYRPSLFNDDLPLHDFIRTSPSDSKWLNQPKFVGSFDMGDYVYFFFRETAVEYINCGKRVYSRVARVCKKDNGGQNVLMQHWTTYMKARLNCSIPGAFPFYFDEIQDVYRSPDNDTVFHAVFTTSLNGLVGSAVCMYSFLYLTRISHLPHTYARRNGLVGSAVCMYSFLYLTRISHLPHTYARRNGLVGSAVCMYSFLYLTRISHLPHTYARRNGLVGSAHRLLPRYPPSTVR</sequence>
<dbReference type="InterPro" id="IPR015943">
    <property type="entry name" value="WD40/YVTN_repeat-like_dom_sf"/>
</dbReference>
<dbReference type="Gene3D" id="2.130.10.10">
    <property type="entry name" value="YVTN repeat-like/Quinoprotein amine dehydrogenase"/>
    <property type="match status" value="1"/>
</dbReference>
<protein>
    <submittedName>
        <fullName evidence="5">Semaphorin-2A-like</fullName>
    </submittedName>
</protein>
<dbReference type="InterPro" id="IPR036352">
    <property type="entry name" value="Semap_dom_sf"/>
</dbReference>
<feature type="transmembrane region" description="Helical" evidence="2">
    <location>
        <begin position="204"/>
        <end position="230"/>
    </location>
</feature>
<keyword evidence="2" id="KW-0472">Membrane</keyword>
<name>A0ABM1DSA0_PRICU</name>
<feature type="transmembrane region" description="Helical" evidence="2">
    <location>
        <begin position="273"/>
        <end position="290"/>
    </location>
</feature>
<dbReference type="GeneID" id="106805647"/>
<dbReference type="SUPFAM" id="SSF101912">
    <property type="entry name" value="Sema domain"/>
    <property type="match status" value="1"/>
</dbReference>
<evidence type="ECO:0000313" key="4">
    <source>
        <dbReference type="Proteomes" id="UP000695022"/>
    </source>
</evidence>
<keyword evidence="2" id="KW-0812">Transmembrane</keyword>
<comment type="caution">
    <text evidence="1">Lacks conserved residue(s) required for the propagation of feature annotation.</text>
</comment>